<dbReference type="SUPFAM" id="SSF74653">
    <property type="entry name" value="TolA/TonB C-terminal domain"/>
    <property type="match status" value="1"/>
</dbReference>
<evidence type="ECO:0000313" key="2">
    <source>
        <dbReference type="EMBL" id="CUS43697.1"/>
    </source>
</evidence>
<proteinExistence type="predicted"/>
<dbReference type="Gene3D" id="3.30.1150.10">
    <property type="match status" value="1"/>
</dbReference>
<evidence type="ECO:0000259" key="1">
    <source>
        <dbReference type="Pfam" id="PF03544"/>
    </source>
</evidence>
<protein>
    <recommendedName>
        <fullName evidence="1">TonB C-terminal domain-containing protein</fullName>
    </recommendedName>
</protein>
<dbReference type="GO" id="GO:0055085">
    <property type="term" value="P:transmembrane transport"/>
    <property type="evidence" value="ECO:0007669"/>
    <property type="project" value="InterPro"/>
</dbReference>
<dbReference type="InterPro" id="IPR037682">
    <property type="entry name" value="TonB_C"/>
</dbReference>
<name>A0A160TIW2_9ZZZZ</name>
<dbReference type="Pfam" id="PF03544">
    <property type="entry name" value="TonB_C"/>
    <property type="match status" value="1"/>
</dbReference>
<organism evidence="2">
    <name type="scientific">hydrothermal vent metagenome</name>
    <dbReference type="NCBI Taxonomy" id="652676"/>
    <lineage>
        <taxon>unclassified sequences</taxon>
        <taxon>metagenomes</taxon>
        <taxon>ecological metagenomes</taxon>
    </lineage>
</organism>
<feature type="domain" description="TonB C-terminal" evidence="1">
    <location>
        <begin position="2"/>
        <end position="54"/>
    </location>
</feature>
<gene>
    <name evidence="2" type="ORF">MGWOODY_Smn2815</name>
</gene>
<reference evidence="2" key="1">
    <citation type="submission" date="2015-10" db="EMBL/GenBank/DDBJ databases">
        <authorList>
            <person name="Gilbert D.G."/>
        </authorList>
    </citation>
    <scope>NUCLEOTIDE SEQUENCE</scope>
</reference>
<accession>A0A160TIW2</accession>
<dbReference type="EMBL" id="CZQE01000075">
    <property type="protein sequence ID" value="CUS43697.1"/>
    <property type="molecule type" value="Genomic_DNA"/>
</dbReference>
<dbReference type="AlphaFoldDB" id="A0A160TIW2"/>
<sequence length="74" mass="8334">MRYIVAEAGRVTDCTATTSSGNVELDETTCRLIRERFRFKPSKDEDGRPVSSIIIENHSWIIDERPEPTATPAP</sequence>